<dbReference type="Proteomes" id="UP001366166">
    <property type="component" value="Chromosome"/>
</dbReference>
<dbReference type="AlphaFoldDB" id="A0AAU9EIB2"/>
<evidence type="ECO:0000313" key="1">
    <source>
        <dbReference type="EMBL" id="BEQ14329.1"/>
    </source>
</evidence>
<dbReference type="RefSeq" id="WP_338606044.1">
    <property type="nucleotide sequence ID" value="NZ_AP028679.1"/>
</dbReference>
<accession>A0AAU9EIB2</accession>
<keyword evidence="2" id="KW-1185">Reference proteome</keyword>
<reference evidence="2" key="1">
    <citation type="journal article" date="2023" name="Arch. Microbiol.">
        <title>Desulfoferula mesophilus gen. nov. sp. nov., a mesophilic sulfate-reducing bacterium isolated from a brackish lake sediment.</title>
        <authorList>
            <person name="Watanabe T."/>
            <person name="Yabe T."/>
            <person name="Tsuji J.M."/>
            <person name="Fukui M."/>
        </authorList>
    </citation>
    <scope>NUCLEOTIDE SEQUENCE [LARGE SCALE GENOMIC DNA]</scope>
    <source>
        <strain evidence="2">12FAK</strain>
    </source>
</reference>
<dbReference type="Pfam" id="PF08735">
    <property type="entry name" value="DUF1786"/>
    <property type="match status" value="1"/>
</dbReference>
<keyword evidence="1" id="KW-0670">Pyruvate</keyword>
<organism evidence="1 2">
    <name type="scientific">Desulfoferula mesophila</name>
    <dbReference type="NCBI Taxonomy" id="3058419"/>
    <lineage>
        <taxon>Bacteria</taxon>
        <taxon>Pseudomonadati</taxon>
        <taxon>Thermodesulfobacteriota</taxon>
        <taxon>Desulfarculia</taxon>
        <taxon>Desulfarculales</taxon>
        <taxon>Desulfarculaceae</taxon>
        <taxon>Desulfoferula</taxon>
    </lineage>
</organism>
<proteinExistence type="predicted"/>
<keyword evidence="1" id="KW-0456">Lyase</keyword>
<dbReference type="InterPro" id="IPR014846">
    <property type="entry name" value="DUF1786_pyruvate_format-lyase"/>
</dbReference>
<evidence type="ECO:0000313" key="2">
    <source>
        <dbReference type="Proteomes" id="UP001366166"/>
    </source>
</evidence>
<sequence>MPINQLLCIDIGGGTQDILLWRREQNLENAVKLVLPAPTQVAAARIRRITGQGLAVFLHGRLMGGGAVHRAVDEHLAAGLKVYATPTAAATFADDPERVKAMGVEICEQAPAQAGAVPMGDLNLAELAQACQGFEVELPTRLALAVCDHGYSPGYSNRKFRFDQWRAFLQAGGELGRLIFDQAPPAMTRLAALSDQAPGCLLMDTAAAAAWGALEDPKVAALAQGEGVCIVNLGNMHTVAFLVRGDRVLGIYEHHTRCLDTLSLSDQVERFIQGTLDEDEVFAGHGHGVARLPQAPRGLAHAPVITGPQRRLAQGLGWKTAIPHGDVMLSGCFGLLAAARSRSGEIDTLPTA</sequence>
<dbReference type="EMBL" id="AP028679">
    <property type="protein sequence ID" value="BEQ14329.1"/>
    <property type="molecule type" value="Genomic_DNA"/>
</dbReference>
<dbReference type="KEGG" id="dmp:FAK_13950"/>
<dbReference type="GO" id="GO:0016829">
    <property type="term" value="F:lyase activity"/>
    <property type="evidence" value="ECO:0007669"/>
    <property type="project" value="UniProtKB-KW"/>
</dbReference>
<protein>
    <submittedName>
        <fullName evidence="1">Pyruvate formate lyase-activating protein</fullName>
    </submittedName>
</protein>
<name>A0AAU9EIB2_9BACT</name>
<gene>
    <name evidence="1" type="ORF">FAK_13950</name>
</gene>